<organism evidence="1 2">
    <name type="scientific">Alosa alosa</name>
    <name type="common">allis shad</name>
    <dbReference type="NCBI Taxonomy" id="278164"/>
    <lineage>
        <taxon>Eukaryota</taxon>
        <taxon>Metazoa</taxon>
        <taxon>Chordata</taxon>
        <taxon>Craniata</taxon>
        <taxon>Vertebrata</taxon>
        <taxon>Euteleostomi</taxon>
        <taxon>Actinopterygii</taxon>
        <taxon>Neopterygii</taxon>
        <taxon>Teleostei</taxon>
        <taxon>Clupei</taxon>
        <taxon>Clupeiformes</taxon>
        <taxon>Clupeoidei</taxon>
        <taxon>Clupeidae</taxon>
        <taxon>Alosa</taxon>
    </lineage>
</organism>
<sequence>MGVKVLQCFPFYRHGKGRGKGRLCPPSAVPSGEVKPEFSSSSWACDSEGGGSGSVRRVYLSQKARISYRHQMDNVIDATY</sequence>
<name>A0AAV6HFY5_9TELE</name>
<evidence type="ECO:0000313" key="2">
    <source>
        <dbReference type="Proteomes" id="UP000823561"/>
    </source>
</evidence>
<dbReference type="Proteomes" id="UP000823561">
    <property type="component" value="Chromosome 2"/>
</dbReference>
<evidence type="ECO:0000313" key="1">
    <source>
        <dbReference type="EMBL" id="KAG5284836.1"/>
    </source>
</evidence>
<dbReference type="AlphaFoldDB" id="A0AAV6HFY5"/>
<protein>
    <submittedName>
        <fullName evidence="1">Uncharacterized protein</fullName>
    </submittedName>
</protein>
<accession>A0AAV6HFY5</accession>
<reference evidence="1" key="1">
    <citation type="submission" date="2020-10" db="EMBL/GenBank/DDBJ databases">
        <title>Chromosome-scale genome assembly of the Allis shad, Alosa alosa.</title>
        <authorList>
            <person name="Margot Z."/>
            <person name="Christophe K."/>
            <person name="Cabau C."/>
            <person name="Louis A."/>
            <person name="Berthelot C."/>
            <person name="Parey E."/>
            <person name="Roest Crollius H."/>
            <person name="Montfort J."/>
            <person name="Robinson-Rechavi M."/>
            <person name="Bucao C."/>
            <person name="Bouchez O."/>
            <person name="Gislard M."/>
            <person name="Lluch J."/>
            <person name="Milhes M."/>
            <person name="Lampietro C."/>
            <person name="Lopez Roques C."/>
            <person name="Donnadieu C."/>
            <person name="Braasch I."/>
            <person name="Desvignes T."/>
            <person name="Postlethwait J."/>
            <person name="Bobe J."/>
            <person name="Guiguen Y."/>
        </authorList>
    </citation>
    <scope>NUCLEOTIDE SEQUENCE</scope>
    <source>
        <strain evidence="1">M-15738</strain>
        <tissue evidence="1">Blood</tissue>
    </source>
</reference>
<proteinExistence type="predicted"/>
<keyword evidence="2" id="KW-1185">Reference proteome</keyword>
<comment type="caution">
    <text evidence="1">The sequence shown here is derived from an EMBL/GenBank/DDBJ whole genome shotgun (WGS) entry which is preliminary data.</text>
</comment>
<dbReference type="EMBL" id="JADWDJ010000002">
    <property type="protein sequence ID" value="KAG5284836.1"/>
    <property type="molecule type" value="Genomic_DNA"/>
</dbReference>
<gene>
    <name evidence="1" type="ORF">AALO_G00031040</name>
</gene>